<accession>A0A2C6MJG3</accession>
<dbReference type="Proteomes" id="UP000222564">
    <property type="component" value="Unassembled WGS sequence"/>
</dbReference>
<proteinExistence type="predicted"/>
<dbReference type="AlphaFoldDB" id="A0A2C6MJG3"/>
<dbReference type="RefSeq" id="WP_099082105.1">
    <property type="nucleotide sequence ID" value="NZ_AWQQ01000017.1"/>
</dbReference>
<reference evidence="1 2" key="1">
    <citation type="submission" date="2013-09" db="EMBL/GenBank/DDBJ databases">
        <title>Biodegradation of hydrocarbons in the deep terrestrial subsurface : characterization of a microbial consortium composed of two Desulfotomaculum species originating from a deep geological formation.</title>
        <authorList>
            <person name="Aullo T."/>
            <person name="Berlendis S."/>
            <person name="Lascourreges J.-F."/>
            <person name="Dessort D."/>
            <person name="Saint-Laurent S."/>
            <person name="Schraauwers B."/>
            <person name="Mas J."/>
            <person name="Magot M."/>
            <person name="Ranchou-Peyruse A."/>
        </authorList>
    </citation>
    <scope>NUCLEOTIDE SEQUENCE [LARGE SCALE GENOMIC DNA]</scope>
    <source>
        <strain evidence="1 2">Bs107</strain>
    </source>
</reference>
<gene>
    <name evidence="1" type="ORF">P378_02375</name>
</gene>
<keyword evidence="2" id="KW-1185">Reference proteome</keyword>
<protein>
    <submittedName>
        <fullName evidence="1">Uncharacterized protein</fullName>
    </submittedName>
</protein>
<evidence type="ECO:0000313" key="2">
    <source>
        <dbReference type="Proteomes" id="UP000222564"/>
    </source>
</evidence>
<organism evidence="1 2">
    <name type="scientific">Desulforamulus profundi</name>
    <dbReference type="NCBI Taxonomy" id="1383067"/>
    <lineage>
        <taxon>Bacteria</taxon>
        <taxon>Bacillati</taxon>
        <taxon>Bacillota</taxon>
        <taxon>Clostridia</taxon>
        <taxon>Eubacteriales</taxon>
        <taxon>Peptococcaceae</taxon>
        <taxon>Desulforamulus</taxon>
    </lineage>
</organism>
<comment type="caution">
    <text evidence="1">The sequence shown here is derived from an EMBL/GenBank/DDBJ whole genome shotgun (WGS) entry which is preliminary data.</text>
</comment>
<name>A0A2C6MJG3_9FIRM</name>
<dbReference type="OrthoDB" id="1787368at2"/>
<dbReference type="EMBL" id="AWQQ01000017">
    <property type="protein sequence ID" value="PHJ39656.1"/>
    <property type="molecule type" value="Genomic_DNA"/>
</dbReference>
<evidence type="ECO:0000313" key="1">
    <source>
        <dbReference type="EMBL" id="PHJ39656.1"/>
    </source>
</evidence>
<sequence length="60" mass="7115">MTISSMEQFINVFGRHPVSVYLEDPEFFASRGLSYPDEFIDHVLLLTETFCKVFREECHR</sequence>